<dbReference type="eggNOG" id="COG0308">
    <property type="taxonomic scope" value="Bacteria"/>
</dbReference>
<name>A0A0A0IZH3_9MICO</name>
<dbReference type="EMBL" id="AVPJ01000018">
    <property type="protein sequence ID" value="KGN30550.1"/>
    <property type="molecule type" value="Genomic_DNA"/>
</dbReference>
<protein>
    <recommendedName>
        <fullName evidence="6">Peptidase M1 membrane alanine aminopeptidase domain-containing protein</fullName>
    </recommendedName>
</protein>
<dbReference type="InterPro" id="IPR027268">
    <property type="entry name" value="Peptidase_M4/M1_CTD_sf"/>
</dbReference>
<dbReference type="STRING" id="1385520.N802_06955"/>
<sequence>MPWGIFRRAATTALMTTAAAVALAGSSIVASAGVANAEAGLSESGTATYVASDDGKPIRVTQKVTVTNRKASTATTFYYWDGYALWLPSGGTGVKVTSNGATLSAKVSTHEGQKYADIDFPRRLQYGQSRTFTVTYTIPGSPPRSDASGRVGKGYAALEVFSPGDAGQATIEVVAPRTMGVDMTEKWTETARGDDRVSTIAGGGPHGLWSRLSLRDSSQTLTREVTVDDHTFTVVGFPGDTAWVDHIEKNLPRAVRELEKLTGQDWPYKTTNIAEDSSRQVYGWDGVYRNGNISISEAIDPSLLAHELSHAWANDNLAERWLSEGLAQELTTQVMRLTKNKDEDRDRVRPTQKDAIPLIDWEYNASAKATETEEYGYPASWNAVHALVEGSTPQSRPELFNALTTKRTIYDVPSDASLLGHATTWEQAHDLFEVVGGNTKTRSIMQSWVVGPAKKRQFDARAAARKTYLAHEKLDGAWGSPRGVRQAMAEWNFAAAQTFMGQTKDLATQAASAQAAATKAGLDPKGLRTAYEQADSTAEYDAARKHFTTFASHATSYGELRTSVEDANPMATLGALALRPEAALDDARAAITAGKPEAATRALESAEAKTGLATLVGGLLLLGLPALLAALVLLLRRIRGRRRRQPPAPTAPTAPLMEPVVVPEPAQAPASASAPTFTPTPAPVTVPVRSEP</sequence>
<reference evidence="4 5" key="1">
    <citation type="submission" date="2013-08" db="EMBL/GenBank/DDBJ databases">
        <title>The genome sequence of Knoellia sinensis.</title>
        <authorList>
            <person name="Zhu W."/>
            <person name="Wang G."/>
        </authorList>
    </citation>
    <scope>NUCLEOTIDE SEQUENCE [LARGE SCALE GENOMIC DNA]</scope>
    <source>
        <strain evidence="4 5">KCTC 19936</strain>
    </source>
</reference>
<feature type="transmembrane region" description="Helical" evidence="2">
    <location>
        <begin position="612"/>
        <end position="635"/>
    </location>
</feature>
<evidence type="ECO:0000313" key="5">
    <source>
        <dbReference type="Proteomes" id="UP000030002"/>
    </source>
</evidence>
<feature type="region of interest" description="Disordered" evidence="1">
    <location>
        <begin position="642"/>
        <end position="692"/>
    </location>
</feature>
<dbReference type="OrthoDB" id="3837791at2"/>
<gene>
    <name evidence="4" type="ORF">N802_06955</name>
</gene>
<keyword evidence="2" id="KW-0812">Transmembrane</keyword>
<keyword evidence="5" id="KW-1185">Reference proteome</keyword>
<dbReference type="Proteomes" id="UP000030002">
    <property type="component" value="Unassembled WGS sequence"/>
</dbReference>
<evidence type="ECO:0000256" key="2">
    <source>
        <dbReference type="SAM" id="Phobius"/>
    </source>
</evidence>
<evidence type="ECO:0000256" key="3">
    <source>
        <dbReference type="SAM" id="SignalP"/>
    </source>
</evidence>
<evidence type="ECO:0008006" key="6">
    <source>
        <dbReference type="Google" id="ProtNLM"/>
    </source>
</evidence>
<feature type="chain" id="PRO_5038762432" description="Peptidase M1 membrane alanine aminopeptidase domain-containing protein" evidence="3">
    <location>
        <begin position="33"/>
        <end position="692"/>
    </location>
</feature>
<feature type="signal peptide" evidence="3">
    <location>
        <begin position="1"/>
        <end position="32"/>
    </location>
</feature>
<dbReference type="RefSeq" id="WP_035918603.1">
    <property type="nucleotide sequence ID" value="NZ_AVPJ01000018.1"/>
</dbReference>
<dbReference type="SUPFAM" id="SSF55486">
    <property type="entry name" value="Metalloproteases ('zincins'), catalytic domain"/>
    <property type="match status" value="1"/>
</dbReference>
<proteinExistence type="predicted"/>
<dbReference type="AlphaFoldDB" id="A0A0A0IZH3"/>
<keyword evidence="3" id="KW-0732">Signal</keyword>
<evidence type="ECO:0000256" key="1">
    <source>
        <dbReference type="SAM" id="MobiDB-lite"/>
    </source>
</evidence>
<evidence type="ECO:0000313" key="4">
    <source>
        <dbReference type="EMBL" id="KGN30550.1"/>
    </source>
</evidence>
<keyword evidence="2" id="KW-1133">Transmembrane helix</keyword>
<comment type="caution">
    <text evidence="4">The sequence shown here is derived from an EMBL/GenBank/DDBJ whole genome shotgun (WGS) entry which is preliminary data.</text>
</comment>
<accession>A0A0A0IZH3</accession>
<keyword evidence="2" id="KW-0472">Membrane</keyword>
<dbReference type="Gene3D" id="1.10.390.10">
    <property type="entry name" value="Neutral Protease Domain 2"/>
    <property type="match status" value="1"/>
</dbReference>
<feature type="compositionally biased region" description="Low complexity" evidence="1">
    <location>
        <begin position="653"/>
        <end position="677"/>
    </location>
</feature>
<organism evidence="4 5">
    <name type="scientific">Knoellia sinensis KCTC 19936</name>
    <dbReference type="NCBI Taxonomy" id="1385520"/>
    <lineage>
        <taxon>Bacteria</taxon>
        <taxon>Bacillati</taxon>
        <taxon>Actinomycetota</taxon>
        <taxon>Actinomycetes</taxon>
        <taxon>Micrococcales</taxon>
        <taxon>Intrasporangiaceae</taxon>
        <taxon>Knoellia</taxon>
    </lineage>
</organism>